<dbReference type="eggNOG" id="KOG1812">
    <property type="taxonomic scope" value="Eukaryota"/>
</dbReference>
<proteinExistence type="predicted"/>
<dbReference type="GO" id="GO:0016567">
    <property type="term" value="P:protein ubiquitination"/>
    <property type="evidence" value="ECO:0007669"/>
    <property type="project" value="InterPro"/>
</dbReference>
<dbReference type="KEGG" id="pfy:PFICI_01903"/>
<dbReference type="EC" id="2.3.2.31" evidence="2"/>
<evidence type="ECO:0000256" key="7">
    <source>
        <dbReference type="ARBA" id="ARBA00022786"/>
    </source>
</evidence>
<dbReference type="GeneID" id="19266916"/>
<dbReference type="InterPro" id="IPR031127">
    <property type="entry name" value="E3_UB_ligase_RBR"/>
</dbReference>
<feature type="compositionally biased region" description="Basic residues" evidence="10">
    <location>
        <begin position="10"/>
        <end position="25"/>
    </location>
</feature>
<evidence type="ECO:0000256" key="2">
    <source>
        <dbReference type="ARBA" id="ARBA00012251"/>
    </source>
</evidence>
<accession>W3XQ33</accession>
<evidence type="ECO:0000313" key="14">
    <source>
        <dbReference type="Proteomes" id="UP000030651"/>
    </source>
</evidence>
<dbReference type="PANTHER" id="PTHR11685">
    <property type="entry name" value="RBR FAMILY RING FINGER AND IBR DOMAIN-CONTAINING"/>
    <property type="match status" value="1"/>
</dbReference>
<dbReference type="PROSITE" id="PS50089">
    <property type="entry name" value="ZF_RING_2"/>
    <property type="match status" value="1"/>
</dbReference>
<dbReference type="RefSeq" id="XP_007828675.1">
    <property type="nucleotide sequence ID" value="XM_007830484.1"/>
</dbReference>
<keyword evidence="4" id="KW-0479">Metal-binding</keyword>
<dbReference type="InterPro" id="IPR013083">
    <property type="entry name" value="Znf_RING/FYVE/PHD"/>
</dbReference>
<dbReference type="AlphaFoldDB" id="W3XQ33"/>
<keyword evidence="14" id="KW-1185">Reference proteome</keyword>
<evidence type="ECO:0000259" key="12">
    <source>
        <dbReference type="PROSITE" id="PS51873"/>
    </source>
</evidence>
<protein>
    <recommendedName>
        <fullName evidence="2">RBR-type E3 ubiquitin transferase</fullName>
        <ecNumber evidence="2">2.3.2.31</ecNumber>
    </recommendedName>
</protein>
<evidence type="ECO:0000259" key="11">
    <source>
        <dbReference type="PROSITE" id="PS50089"/>
    </source>
</evidence>
<dbReference type="InParanoid" id="W3XQ33"/>
<name>W3XQ33_PESFW</name>
<keyword evidence="5" id="KW-0677">Repeat</keyword>
<feature type="domain" description="RING-type" evidence="12">
    <location>
        <begin position="312"/>
        <end position="532"/>
    </location>
</feature>
<keyword evidence="7" id="KW-0833">Ubl conjugation pathway</keyword>
<dbReference type="Proteomes" id="UP000030651">
    <property type="component" value="Unassembled WGS sequence"/>
</dbReference>
<comment type="catalytic activity">
    <reaction evidence="1">
        <text>[E2 ubiquitin-conjugating enzyme]-S-ubiquitinyl-L-cysteine + [acceptor protein]-L-lysine = [E2 ubiquitin-conjugating enzyme]-L-cysteine + [acceptor protein]-N(6)-ubiquitinyl-L-lysine.</text>
        <dbReference type="EC" id="2.3.2.31"/>
    </reaction>
</comment>
<keyword evidence="6 9" id="KW-0863">Zinc-finger</keyword>
<dbReference type="HOGENOM" id="CLU_012021_0_0_1"/>
<dbReference type="Gene3D" id="3.30.40.10">
    <property type="entry name" value="Zinc/RING finger domain, C3HC4 (zinc finger)"/>
    <property type="match status" value="1"/>
</dbReference>
<evidence type="ECO:0000256" key="3">
    <source>
        <dbReference type="ARBA" id="ARBA00022679"/>
    </source>
</evidence>
<feature type="region of interest" description="Disordered" evidence="10">
    <location>
        <begin position="1"/>
        <end position="34"/>
    </location>
</feature>
<evidence type="ECO:0000256" key="9">
    <source>
        <dbReference type="PROSITE-ProRule" id="PRU00175"/>
    </source>
</evidence>
<evidence type="ECO:0000256" key="6">
    <source>
        <dbReference type="ARBA" id="ARBA00022771"/>
    </source>
</evidence>
<dbReference type="OrthoDB" id="1431934at2759"/>
<dbReference type="SMART" id="SM00647">
    <property type="entry name" value="IBR"/>
    <property type="match status" value="1"/>
</dbReference>
<dbReference type="EMBL" id="KI912109">
    <property type="protein sequence ID" value="ETS88075.1"/>
    <property type="molecule type" value="Genomic_DNA"/>
</dbReference>
<evidence type="ECO:0000313" key="13">
    <source>
        <dbReference type="EMBL" id="ETS88075.1"/>
    </source>
</evidence>
<dbReference type="Pfam" id="PF01485">
    <property type="entry name" value="IBR"/>
    <property type="match status" value="1"/>
</dbReference>
<evidence type="ECO:0000256" key="10">
    <source>
        <dbReference type="SAM" id="MobiDB-lite"/>
    </source>
</evidence>
<organism evidence="13 14">
    <name type="scientific">Pestalotiopsis fici (strain W106-1 / CGMCC3.15140)</name>
    <dbReference type="NCBI Taxonomy" id="1229662"/>
    <lineage>
        <taxon>Eukaryota</taxon>
        <taxon>Fungi</taxon>
        <taxon>Dikarya</taxon>
        <taxon>Ascomycota</taxon>
        <taxon>Pezizomycotina</taxon>
        <taxon>Sordariomycetes</taxon>
        <taxon>Xylariomycetidae</taxon>
        <taxon>Amphisphaeriales</taxon>
        <taxon>Sporocadaceae</taxon>
        <taxon>Pestalotiopsis</taxon>
    </lineage>
</organism>
<feature type="domain" description="RING-type" evidence="11">
    <location>
        <begin position="316"/>
        <end position="369"/>
    </location>
</feature>
<dbReference type="InterPro" id="IPR044066">
    <property type="entry name" value="TRIAD_supradom"/>
</dbReference>
<dbReference type="CDD" id="cd20335">
    <property type="entry name" value="BRcat_RBR"/>
    <property type="match status" value="1"/>
</dbReference>
<evidence type="ECO:0000256" key="1">
    <source>
        <dbReference type="ARBA" id="ARBA00001798"/>
    </source>
</evidence>
<dbReference type="GO" id="GO:0008270">
    <property type="term" value="F:zinc ion binding"/>
    <property type="evidence" value="ECO:0007669"/>
    <property type="project" value="UniProtKB-KW"/>
</dbReference>
<dbReference type="PROSITE" id="PS51873">
    <property type="entry name" value="TRIAD"/>
    <property type="match status" value="1"/>
</dbReference>
<evidence type="ECO:0000256" key="4">
    <source>
        <dbReference type="ARBA" id="ARBA00022723"/>
    </source>
</evidence>
<dbReference type="OMA" id="NAYAVIN"/>
<sequence length="532" mass="61728">MTSFSTTLAHRPRAHRSHGAHHHHSLKGESPPYERAERREIELFDLDDLRDPIRIAVKETTCLSHVENFLKRRYADGDDDDEPVPSEARIIYYLMDERLLGDEIPRNVSRLYYRALESDDNDGREGAIRISWGRRLHLDSEQLTQIRTALEKGETIGELRCLLASLLDIEDPNRVVISAHGGLRPGLLQGNNWKATMIKSWLCHKIWIDIAPAYNYLIMKGVNEEYIYHPPGGRSSVDLQTLRHWLIHKLLTNVHYRASSRLSVDSDDFTLVCKGKLLDRRRRISFGQTVDFELARDLEDKFTVEEAWLLPQTTTCVVCSDDKRVSEMPSCITSSCEHEPNTCKECIGQWIASSMETVAWDRLRCPECSQLLRFEDVQAFAGKETFDRFVWRKYVALMRSRLIIEYRYDNLATKAAVSDIPDFKWCLNPRCQSGQIVRPGCQKVKCHSCKASSCANHDLPWHKGETCKEFDVRNRRQRRGEMASEKKVKEITKACPQCHKDVYKFTGCDHITCKYYLFFSYILNRSYLLTLQ</sequence>
<reference evidence="14" key="1">
    <citation type="journal article" date="2015" name="BMC Genomics">
        <title>Genomic and transcriptomic analysis of the endophytic fungus Pestalotiopsis fici reveals its lifestyle and high potential for synthesis of natural products.</title>
        <authorList>
            <person name="Wang X."/>
            <person name="Zhang X."/>
            <person name="Liu L."/>
            <person name="Xiang M."/>
            <person name="Wang W."/>
            <person name="Sun X."/>
            <person name="Che Y."/>
            <person name="Guo L."/>
            <person name="Liu G."/>
            <person name="Guo L."/>
            <person name="Wang C."/>
            <person name="Yin W.B."/>
            <person name="Stadler M."/>
            <person name="Zhang X."/>
            <person name="Liu X."/>
        </authorList>
    </citation>
    <scope>NUCLEOTIDE SEQUENCE [LARGE SCALE GENOMIC DNA]</scope>
    <source>
        <strain evidence="14">W106-1 / CGMCC3.15140</strain>
    </source>
</reference>
<evidence type="ECO:0000256" key="5">
    <source>
        <dbReference type="ARBA" id="ARBA00022737"/>
    </source>
</evidence>
<dbReference type="GO" id="GO:0061630">
    <property type="term" value="F:ubiquitin protein ligase activity"/>
    <property type="evidence" value="ECO:0007669"/>
    <property type="project" value="UniProtKB-EC"/>
</dbReference>
<keyword evidence="3" id="KW-0808">Transferase</keyword>
<dbReference type="InterPro" id="IPR001841">
    <property type="entry name" value="Znf_RING"/>
</dbReference>
<evidence type="ECO:0000256" key="8">
    <source>
        <dbReference type="ARBA" id="ARBA00022833"/>
    </source>
</evidence>
<dbReference type="Gene3D" id="1.20.120.1750">
    <property type="match status" value="1"/>
</dbReference>
<dbReference type="InterPro" id="IPR002867">
    <property type="entry name" value="IBR_dom"/>
</dbReference>
<dbReference type="SUPFAM" id="SSF57850">
    <property type="entry name" value="RING/U-box"/>
    <property type="match status" value="3"/>
</dbReference>
<keyword evidence="8" id="KW-0862">Zinc</keyword>
<gene>
    <name evidence="13" type="ORF">PFICI_01903</name>
</gene>